<reference evidence="2" key="1">
    <citation type="journal article" date="2021" name="PeerJ">
        <title>Extensive microbial diversity within the chicken gut microbiome revealed by metagenomics and culture.</title>
        <authorList>
            <person name="Gilroy R."/>
            <person name="Ravi A."/>
            <person name="Getino M."/>
            <person name="Pursley I."/>
            <person name="Horton D.L."/>
            <person name="Alikhan N.F."/>
            <person name="Baker D."/>
            <person name="Gharbi K."/>
            <person name="Hall N."/>
            <person name="Watson M."/>
            <person name="Adriaenssens E.M."/>
            <person name="Foster-Nyarko E."/>
            <person name="Jarju S."/>
            <person name="Secka A."/>
            <person name="Antonio M."/>
            <person name="Oren A."/>
            <person name="Chaudhuri R.R."/>
            <person name="La Ragione R."/>
            <person name="Hildebrand F."/>
            <person name="Pallen M.J."/>
        </authorList>
    </citation>
    <scope>NUCLEOTIDE SEQUENCE</scope>
    <source>
        <strain evidence="2">CHK198-12963</strain>
    </source>
</reference>
<dbReference type="Pfam" id="PF20563">
    <property type="entry name" value="DUF6773"/>
    <property type="match status" value="1"/>
</dbReference>
<dbReference type="EMBL" id="DWWB01000022">
    <property type="protein sequence ID" value="HJC66030.1"/>
    <property type="molecule type" value="Genomic_DNA"/>
</dbReference>
<evidence type="ECO:0000313" key="3">
    <source>
        <dbReference type="Proteomes" id="UP000823863"/>
    </source>
</evidence>
<reference evidence="2" key="2">
    <citation type="submission" date="2021-04" db="EMBL/GenBank/DDBJ databases">
        <authorList>
            <person name="Gilroy R."/>
        </authorList>
    </citation>
    <scope>NUCLEOTIDE SEQUENCE</scope>
    <source>
        <strain evidence="2">CHK198-12963</strain>
    </source>
</reference>
<feature type="transmembrane region" description="Helical" evidence="1">
    <location>
        <begin position="46"/>
        <end position="63"/>
    </location>
</feature>
<feature type="transmembrane region" description="Helical" evidence="1">
    <location>
        <begin position="115"/>
        <end position="135"/>
    </location>
</feature>
<dbReference type="InterPro" id="IPR046664">
    <property type="entry name" value="DUF6773"/>
</dbReference>
<accession>A0A9D2PVH6</accession>
<gene>
    <name evidence="2" type="ORF">H9931_04830</name>
</gene>
<keyword evidence="1" id="KW-0472">Membrane</keyword>
<sequence length="150" mass="16922">MKGLVNEMKDERIKQVHDQIMGEFGTTVFFFALAAFLVKILLLHKGLSDCVVEYVIIIGAPLFQAVRCRQMKIAFYRPGMEKTYWKKALTVLAVVALVYIAYGQVSLGDGWTTKLLPLAAFAAAFAAIRFGAILLEKKRARKLEEEFEDE</sequence>
<keyword evidence="1" id="KW-1133">Transmembrane helix</keyword>
<organism evidence="2 3">
    <name type="scientific">Candidatus Enterocloster excrementigallinarum</name>
    <dbReference type="NCBI Taxonomy" id="2838558"/>
    <lineage>
        <taxon>Bacteria</taxon>
        <taxon>Bacillati</taxon>
        <taxon>Bacillota</taxon>
        <taxon>Clostridia</taxon>
        <taxon>Lachnospirales</taxon>
        <taxon>Lachnospiraceae</taxon>
        <taxon>Enterocloster</taxon>
    </lineage>
</organism>
<keyword evidence="1" id="KW-0812">Transmembrane</keyword>
<name>A0A9D2PVH6_9FIRM</name>
<dbReference type="AlphaFoldDB" id="A0A9D2PVH6"/>
<feature type="transmembrane region" description="Helical" evidence="1">
    <location>
        <begin position="84"/>
        <end position="103"/>
    </location>
</feature>
<protein>
    <submittedName>
        <fullName evidence="2">Uncharacterized protein</fullName>
    </submittedName>
</protein>
<evidence type="ECO:0000256" key="1">
    <source>
        <dbReference type="SAM" id="Phobius"/>
    </source>
</evidence>
<proteinExistence type="predicted"/>
<evidence type="ECO:0000313" key="2">
    <source>
        <dbReference type="EMBL" id="HJC66030.1"/>
    </source>
</evidence>
<dbReference type="Proteomes" id="UP000823863">
    <property type="component" value="Unassembled WGS sequence"/>
</dbReference>
<comment type="caution">
    <text evidence="2">The sequence shown here is derived from an EMBL/GenBank/DDBJ whole genome shotgun (WGS) entry which is preliminary data.</text>
</comment>
<feature type="transmembrane region" description="Helical" evidence="1">
    <location>
        <begin position="20"/>
        <end position="40"/>
    </location>
</feature>